<dbReference type="AlphaFoldDB" id="A0A9X2EPK9"/>
<evidence type="ECO:0008006" key="3">
    <source>
        <dbReference type="Google" id="ProtNLM"/>
    </source>
</evidence>
<organism evidence="1 2">
    <name type="scientific">Microbulbifer okhotskensis</name>
    <dbReference type="NCBI Taxonomy" id="2926617"/>
    <lineage>
        <taxon>Bacteria</taxon>
        <taxon>Pseudomonadati</taxon>
        <taxon>Pseudomonadota</taxon>
        <taxon>Gammaproteobacteria</taxon>
        <taxon>Cellvibrionales</taxon>
        <taxon>Microbulbiferaceae</taxon>
        <taxon>Microbulbifer</taxon>
    </lineage>
</organism>
<sequence length="304" mass="34306">MLNAARSSFQEHLVTAIIHYADPSSDLVYDKRSEGPGPASLVENVISQQVHIYDGRALKTAGERFRLDTQGFELVRPMLGINLHQLDGALNALDMPSANSPTPEERDQLIRTQWYPAIESWIGAHLGAAKVLTFDHTLRAQPSSDATPELSRSRRSPVKLVHNDYTPWSAERQLKETLEARGYKPSDYPRYQFINLWLPLLRPVQESPLAMVDLRTVAASDFHNMRLIYPKRKGQISVLSSNPVHRWIWFSNMQPGEGILLRVFDSQHRGDVTGVPHCAFDLPGSASAPRRTSLEIRTIALFEH</sequence>
<evidence type="ECO:0000313" key="1">
    <source>
        <dbReference type="EMBL" id="MCO1335486.1"/>
    </source>
</evidence>
<name>A0A9X2EPK9_9GAMM</name>
<dbReference type="NCBIfam" id="NF041278">
    <property type="entry name" value="CmcJ_NvfI_EfuI"/>
    <property type="match status" value="1"/>
</dbReference>
<dbReference type="PANTHER" id="PTHR34598">
    <property type="entry name" value="BLL6449 PROTEIN"/>
    <property type="match status" value="1"/>
</dbReference>
<dbReference type="EMBL" id="JALBWM010000065">
    <property type="protein sequence ID" value="MCO1335486.1"/>
    <property type="molecule type" value="Genomic_DNA"/>
</dbReference>
<keyword evidence="2" id="KW-1185">Reference proteome</keyword>
<gene>
    <name evidence="1" type="ORF">MO867_14195</name>
</gene>
<comment type="caution">
    <text evidence="1">The sequence shown here is derived from an EMBL/GenBank/DDBJ whole genome shotgun (WGS) entry which is preliminary data.</text>
</comment>
<proteinExistence type="predicted"/>
<dbReference type="GO" id="GO:0016491">
    <property type="term" value="F:oxidoreductase activity"/>
    <property type="evidence" value="ECO:0007669"/>
    <property type="project" value="InterPro"/>
</dbReference>
<accession>A0A9X2EPK9</accession>
<protein>
    <recommendedName>
        <fullName evidence="3">Methyltransferase</fullName>
    </recommendedName>
</protein>
<reference evidence="1" key="1">
    <citation type="journal article" date="2022" name="Arch. Microbiol.">
        <title>Microbulbifer okhotskensis sp. nov., isolated from a deep bottom sediment of the Okhotsk Sea.</title>
        <authorList>
            <person name="Romanenko L."/>
            <person name="Kurilenko V."/>
            <person name="Otstavnykh N."/>
            <person name="Velansky P."/>
            <person name="Isaeva M."/>
            <person name="Mikhailov V."/>
        </authorList>
    </citation>
    <scope>NUCLEOTIDE SEQUENCE</scope>
    <source>
        <strain evidence="1">OS29</strain>
    </source>
</reference>
<dbReference type="RefSeq" id="WP_252470079.1">
    <property type="nucleotide sequence ID" value="NZ_JALBWM010000065.1"/>
</dbReference>
<dbReference type="Proteomes" id="UP001139028">
    <property type="component" value="Unassembled WGS sequence"/>
</dbReference>
<dbReference type="PANTHER" id="PTHR34598:SF3">
    <property type="entry name" value="OXIDOREDUCTASE AN1597"/>
    <property type="match status" value="1"/>
</dbReference>
<evidence type="ECO:0000313" key="2">
    <source>
        <dbReference type="Proteomes" id="UP001139028"/>
    </source>
</evidence>
<dbReference type="InterPro" id="IPR044053">
    <property type="entry name" value="AsaB-like"/>
</dbReference>